<evidence type="ECO:0000256" key="4">
    <source>
        <dbReference type="ARBA" id="ARBA00022989"/>
    </source>
</evidence>
<dbReference type="PANTHER" id="PTHR12608">
    <property type="entry name" value="TRANSMEMBRANE PROTEIN HTP-1 RELATED"/>
    <property type="match status" value="1"/>
</dbReference>
<keyword evidence="4 6" id="KW-1133">Transmembrane helix</keyword>
<evidence type="ECO:0000256" key="3">
    <source>
        <dbReference type="ARBA" id="ARBA00022692"/>
    </source>
</evidence>
<dbReference type="AlphaFoldDB" id="A0A937XGZ7"/>
<evidence type="ECO:0000313" key="7">
    <source>
        <dbReference type="EMBL" id="MBM3330895.1"/>
    </source>
</evidence>
<evidence type="ECO:0000313" key="8">
    <source>
        <dbReference type="Proteomes" id="UP000779900"/>
    </source>
</evidence>
<protein>
    <recommendedName>
        <fullName evidence="6">GDT1 family protein</fullName>
    </recommendedName>
</protein>
<name>A0A937XGZ7_UNCW3</name>
<gene>
    <name evidence="7" type="ORF">FJY68_03475</name>
</gene>
<comment type="subcellular location">
    <subcellularLocation>
        <location evidence="1 6">Membrane</location>
        <topology evidence="1 6">Multi-pass membrane protein</topology>
    </subcellularLocation>
</comment>
<feature type="transmembrane region" description="Helical" evidence="6">
    <location>
        <begin position="35"/>
        <end position="57"/>
    </location>
</feature>
<dbReference type="PANTHER" id="PTHR12608:SF1">
    <property type="entry name" value="TRANSMEMBRANE PROTEIN 165"/>
    <property type="match status" value="1"/>
</dbReference>
<evidence type="ECO:0000256" key="5">
    <source>
        <dbReference type="ARBA" id="ARBA00023136"/>
    </source>
</evidence>
<dbReference type="Proteomes" id="UP000779900">
    <property type="component" value="Unassembled WGS sequence"/>
</dbReference>
<evidence type="ECO:0000256" key="2">
    <source>
        <dbReference type="ARBA" id="ARBA00009190"/>
    </source>
</evidence>
<comment type="caution">
    <text evidence="6">Lacks conserved residue(s) required for the propagation of feature annotation.</text>
</comment>
<comment type="caution">
    <text evidence="7">The sequence shown here is derived from an EMBL/GenBank/DDBJ whole genome shotgun (WGS) entry which is preliminary data.</text>
</comment>
<organism evidence="7 8">
    <name type="scientific">candidate division WOR-3 bacterium</name>
    <dbReference type="NCBI Taxonomy" id="2052148"/>
    <lineage>
        <taxon>Bacteria</taxon>
        <taxon>Bacteria division WOR-3</taxon>
    </lineage>
</organism>
<reference evidence="7" key="1">
    <citation type="submission" date="2019-03" db="EMBL/GenBank/DDBJ databases">
        <title>Lake Tanganyika Metagenome-Assembled Genomes (MAGs).</title>
        <authorList>
            <person name="Tran P."/>
        </authorList>
    </citation>
    <scope>NUCLEOTIDE SEQUENCE</scope>
    <source>
        <strain evidence="7">K_DeepCast_150m_m2_040</strain>
    </source>
</reference>
<dbReference type="GO" id="GO:0016020">
    <property type="term" value="C:membrane"/>
    <property type="evidence" value="ECO:0007669"/>
    <property type="project" value="UniProtKB-SubCell"/>
</dbReference>
<sequence>MDWRLLLTTFGSVFLAELGDKTQLATLCFATGKNTFLSVFVGSSLALVTSSLLACVIGSALSRVLPVRLVQLGAGVLFIVIGALLVAKNLRSA</sequence>
<dbReference type="Pfam" id="PF01169">
    <property type="entry name" value="GDT1"/>
    <property type="match status" value="1"/>
</dbReference>
<accession>A0A937XGZ7</accession>
<dbReference type="InterPro" id="IPR001727">
    <property type="entry name" value="GDT1-like"/>
</dbReference>
<proteinExistence type="inferred from homology"/>
<keyword evidence="3 6" id="KW-0812">Transmembrane</keyword>
<keyword evidence="5 6" id="KW-0472">Membrane</keyword>
<feature type="transmembrane region" description="Helical" evidence="6">
    <location>
        <begin position="69"/>
        <end position="87"/>
    </location>
</feature>
<comment type="similarity">
    <text evidence="2 6">Belongs to the GDT1 family.</text>
</comment>
<dbReference type="GO" id="GO:0046873">
    <property type="term" value="F:metal ion transmembrane transporter activity"/>
    <property type="evidence" value="ECO:0007669"/>
    <property type="project" value="InterPro"/>
</dbReference>
<dbReference type="EMBL" id="VGIR01000013">
    <property type="protein sequence ID" value="MBM3330895.1"/>
    <property type="molecule type" value="Genomic_DNA"/>
</dbReference>
<evidence type="ECO:0000256" key="6">
    <source>
        <dbReference type="RuleBase" id="RU365102"/>
    </source>
</evidence>
<evidence type="ECO:0000256" key="1">
    <source>
        <dbReference type="ARBA" id="ARBA00004141"/>
    </source>
</evidence>